<evidence type="ECO:0000259" key="2">
    <source>
        <dbReference type="Pfam" id="PF24906"/>
    </source>
</evidence>
<organism evidence="3 4">
    <name type="scientific">Saprolegnia diclina (strain VS20)</name>
    <dbReference type="NCBI Taxonomy" id="1156394"/>
    <lineage>
        <taxon>Eukaryota</taxon>
        <taxon>Sar</taxon>
        <taxon>Stramenopiles</taxon>
        <taxon>Oomycota</taxon>
        <taxon>Saprolegniomycetes</taxon>
        <taxon>Saprolegniales</taxon>
        <taxon>Saprolegniaceae</taxon>
        <taxon>Saprolegnia</taxon>
    </lineage>
</organism>
<reference evidence="3 4" key="1">
    <citation type="submission" date="2012-04" db="EMBL/GenBank/DDBJ databases">
        <title>The Genome Sequence of Saprolegnia declina VS20.</title>
        <authorList>
            <consortium name="The Broad Institute Genome Sequencing Platform"/>
            <person name="Russ C."/>
            <person name="Nusbaum C."/>
            <person name="Tyler B."/>
            <person name="van West P."/>
            <person name="Dieguez-Uribeondo J."/>
            <person name="de Bruijn I."/>
            <person name="Tripathy S."/>
            <person name="Jiang R."/>
            <person name="Young S.K."/>
            <person name="Zeng Q."/>
            <person name="Gargeya S."/>
            <person name="Fitzgerald M."/>
            <person name="Haas B."/>
            <person name="Abouelleil A."/>
            <person name="Alvarado L."/>
            <person name="Arachchi H.M."/>
            <person name="Berlin A."/>
            <person name="Chapman S.B."/>
            <person name="Goldberg J."/>
            <person name="Griggs A."/>
            <person name="Gujja S."/>
            <person name="Hansen M."/>
            <person name="Howarth C."/>
            <person name="Imamovic A."/>
            <person name="Larimer J."/>
            <person name="McCowen C."/>
            <person name="Montmayeur A."/>
            <person name="Murphy C."/>
            <person name="Neiman D."/>
            <person name="Pearson M."/>
            <person name="Priest M."/>
            <person name="Roberts A."/>
            <person name="Saif S."/>
            <person name="Shea T."/>
            <person name="Sisk P."/>
            <person name="Sykes S."/>
            <person name="Wortman J."/>
            <person name="Nusbaum C."/>
            <person name="Birren B."/>
        </authorList>
    </citation>
    <scope>NUCLEOTIDE SEQUENCE [LARGE SCALE GENOMIC DNA]</scope>
    <source>
        <strain evidence="3 4">VS20</strain>
    </source>
</reference>
<dbReference type="VEuPathDB" id="FungiDB:SDRG_09434"/>
<dbReference type="Pfam" id="PF24906">
    <property type="entry name" value="Zf_WRKY19"/>
    <property type="match status" value="1"/>
</dbReference>
<dbReference type="RefSeq" id="XP_008613589.1">
    <property type="nucleotide sequence ID" value="XM_008615367.1"/>
</dbReference>
<feature type="domain" description="WRKY19-like zinc finger" evidence="2">
    <location>
        <begin position="102"/>
        <end position="123"/>
    </location>
</feature>
<protein>
    <recommendedName>
        <fullName evidence="2">WRKY19-like zinc finger domain-containing protein</fullName>
    </recommendedName>
</protein>
<dbReference type="EMBL" id="JH767161">
    <property type="protein sequence ID" value="EQC32903.1"/>
    <property type="molecule type" value="Genomic_DNA"/>
</dbReference>
<dbReference type="GeneID" id="19950161"/>
<dbReference type="Proteomes" id="UP000030762">
    <property type="component" value="Unassembled WGS sequence"/>
</dbReference>
<sequence>METTCFFNECNQAVVPGSWKCVFHRHRSRCQVDDCRNQVYARSLCVRHGGKRKCEAPNCGVHVRQGRFCTLHGPKVDKPRCTEEGCEKQAHMRSKCVRHGGGRLCKVEHCTTYARGGGLCWRHRKRDDEPISPTENAGVLPSVHVLLSSRHEAIKREATPWMRYSPPPAKRHAGPPPPFHSSTVQPRLPPCRSLLRPTEYQLPATPPETFSRYVQPAMQRPAWF</sequence>
<dbReference type="OrthoDB" id="73726at2759"/>
<dbReference type="STRING" id="1156394.T0RKM2"/>
<dbReference type="InParanoid" id="T0RKM2"/>
<name>T0RKM2_SAPDV</name>
<feature type="region of interest" description="Disordered" evidence="1">
    <location>
        <begin position="162"/>
        <end position="187"/>
    </location>
</feature>
<dbReference type="PANTHER" id="PTHR31827">
    <property type="entry name" value="EMB|CAB89363.1"/>
    <property type="match status" value="1"/>
</dbReference>
<evidence type="ECO:0000313" key="3">
    <source>
        <dbReference type="EMBL" id="EQC32903.1"/>
    </source>
</evidence>
<proteinExistence type="predicted"/>
<dbReference type="OMA" id="KPRCTEE"/>
<accession>T0RKM2</accession>
<dbReference type="PANTHER" id="PTHR31827:SF1">
    <property type="entry name" value="EMB|CAB89363.1"/>
    <property type="match status" value="1"/>
</dbReference>
<dbReference type="AlphaFoldDB" id="T0RKM2"/>
<evidence type="ECO:0000256" key="1">
    <source>
        <dbReference type="SAM" id="MobiDB-lite"/>
    </source>
</evidence>
<evidence type="ECO:0000313" key="4">
    <source>
        <dbReference type="Proteomes" id="UP000030762"/>
    </source>
</evidence>
<dbReference type="InterPro" id="IPR056866">
    <property type="entry name" value="Znf_WRKY19"/>
</dbReference>
<keyword evidence="4" id="KW-1185">Reference proteome</keyword>
<gene>
    <name evidence="3" type="ORF">SDRG_09434</name>
</gene>